<accession>A0ABT7DW83</accession>
<dbReference type="Proteomes" id="UP001172778">
    <property type="component" value="Unassembled WGS sequence"/>
</dbReference>
<dbReference type="RefSeq" id="WP_284100634.1">
    <property type="nucleotide sequence ID" value="NZ_JARRAF010000009.1"/>
</dbReference>
<dbReference type="EMBL" id="JARRAF010000009">
    <property type="protein sequence ID" value="MDK2124323.1"/>
    <property type="molecule type" value="Genomic_DNA"/>
</dbReference>
<name>A0ABT7DW83_9NEIS</name>
<keyword evidence="2" id="KW-1185">Reference proteome</keyword>
<gene>
    <name evidence="1" type="ORF">PZA18_09700</name>
</gene>
<reference evidence="1" key="1">
    <citation type="submission" date="2023-03" db="EMBL/GenBank/DDBJ databases">
        <title>Chitinimonas shenzhenensis gen. nov., sp. nov., a novel member of family Burkholderiaceae isolated from activated sludge collected in Shen Zhen, China.</title>
        <authorList>
            <person name="Wang X."/>
        </authorList>
    </citation>
    <scope>NUCLEOTIDE SEQUENCE</scope>
    <source>
        <strain evidence="1">DQS-5</strain>
    </source>
</reference>
<organism evidence="1 2">
    <name type="scientific">Parachitinimonas caeni</name>
    <dbReference type="NCBI Taxonomy" id="3031301"/>
    <lineage>
        <taxon>Bacteria</taxon>
        <taxon>Pseudomonadati</taxon>
        <taxon>Pseudomonadota</taxon>
        <taxon>Betaproteobacteria</taxon>
        <taxon>Neisseriales</taxon>
        <taxon>Chitinibacteraceae</taxon>
        <taxon>Parachitinimonas</taxon>
    </lineage>
</organism>
<evidence type="ECO:0000313" key="2">
    <source>
        <dbReference type="Proteomes" id="UP001172778"/>
    </source>
</evidence>
<protein>
    <recommendedName>
        <fullName evidence="3">GNAT family N-acetyltransferase</fullName>
    </recommendedName>
</protein>
<evidence type="ECO:0000313" key="1">
    <source>
        <dbReference type="EMBL" id="MDK2124323.1"/>
    </source>
</evidence>
<proteinExistence type="predicted"/>
<evidence type="ECO:0008006" key="3">
    <source>
        <dbReference type="Google" id="ProtNLM"/>
    </source>
</evidence>
<comment type="caution">
    <text evidence="1">The sequence shown here is derived from an EMBL/GenBank/DDBJ whole genome shotgun (WGS) entry which is preliminary data.</text>
</comment>
<sequence length="249" mass="28590">MTDNKTIDRFIDLKMLNQQANWLSEPYQQALKAIIDCCFSGIDAAAYLQKYFLADDCFARRLRLFFSGEKLVGYCLLTFRYQAVQWPGQNQPKPLTLIGASAGFYPEFRHGNQTVQFSIWQTILYKLAHPQQAVYYADTMLSPAMYRVMAKSVAEVYPRRNTPVPPEIKAILRVLQPDQPANACNFVLPVGRRSDYSAEDLARFAASDKEEIRFFCETNPNFAEGNALLAIMPIHLRQIAATLWRMLRR</sequence>